<proteinExistence type="predicted"/>
<name>A0A3G2KAL4_9CAUD</name>
<dbReference type="Proteomes" id="UP000269126">
    <property type="component" value="Segment"/>
</dbReference>
<gene>
    <name evidence="1" type="ORF">STG2_77</name>
</gene>
<sequence>MIKFKDLVFKDLKHDIDAIRCIPCWGQGTVPTSTEDNVILKSDPCPFCGGSGINHHYEVKHTETIHGTKVFIITKIK</sequence>
<evidence type="ECO:0000313" key="2">
    <source>
        <dbReference type="Proteomes" id="UP000269126"/>
    </source>
</evidence>
<evidence type="ECO:0000313" key="1">
    <source>
        <dbReference type="EMBL" id="AYN56041.1"/>
    </source>
</evidence>
<reference evidence="1 2" key="1">
    <citation type="submission" date="2018-10" db="EMBL/GenBank/DDBJ databases">
        <title>Bacteriophage control of Salmonella.</title>
        <authorList>
            <person name="Duc H.M."/>
        </authorList>
    </citation>
    <scope>NUCLEOTIDE SEQUENCE [LARGE SCALE GENOMIC DNA]</scope>
</reference>
<organism evidence="1 2">
    <name type="scientific">Salmonella phage STG2</name>
    <dbReference type="NCBI Taxonomy" id="2480623"/>
    <lineage>
        <taxon>Viruses</taxon>
        <taxon>Duplodnaviria</taxon>
        <taxon>Heunggongvirae</taxon>
        <taxon>Uroviricota</taxon>
        <taxon>Caudoviricetes</taxon>
        <taxon>Demerecviridae</taxon>
        <taxon>Markadamsvirinae</taxon>
        <taxon>Epseptimavirus</taxon>
        <taxon>Epseptimavirus STG2</taxon>
    </lineage>
</organism>
<accession>A0A3G2KAL4</accession>
<protein>
    <submittedName>
        <fullName evidence="1">Uncharacterized protein</fullName>
    </submittedName>
</protein>
<dbReference type="EMBL" id="MK005300">
    <property type="protein sequence ID" value="AYN56041.1"/>
    <property type="molecule type" value="Genomic_DNA"/>
</dbReference>
<keyword evidence="2" id="KW-1185">Reference proteome</keyword>